<keyword evidence="2" id="KW-1185">Reference proteome</keyword>
<proteinExistence type="predicted"/>
<protein>
    <submittedName>
        <fullName evidence="1">Uncharacterized protein</fullName>
    </submittedName>
</protein>
<evidence type="ECO:0000313" key="1">
    <source>
        <dbReference type="EMBL" id="AVD99430.1"/>
    </source>
</evidence>
<dbReference type="EMBL" id="MG757154">
    <property type="protein sequence ID" value="AVD99430.1"/>
    <property type="molecule type" value="Genomic_DNA"/>
</dbReference>
<dbReference type="OrthoDB" id="22757at10239"/>
<dbReference type="Proteomes" id="UP000241360">
    <property type="component" value="Segment"/>
</dbReference>
<dbReference type="InterPro" id="IPR055635">
    <property type="entry name" value="DUF7211"/>
</dbReference>
<reference evidence="2" key="1">
    <citation type="submission" date="2018-01" db="EMBL/GenBank/DDBJ databases">
        <authorList>
            <person name="Wardenburg K.E."/>
            <person name="Rana S."/>
            <person name="Felix E."/>
            <person name="Puentes R.J."/>
            <person name="Shaffer C.D."/>
            <person name="Weston-Hafer K.A."/>
            <person name="Russell D.A."/>
            <person name="Pope W.H."/>
            <person name="Jacobs-Sera D."/>
            <person name="Hendrix R.W."/>
            <person name="Hatfull G.F."/>
        </authorList>
    </citation>
    <scope>NUCLEOTIDE SEQUENCE [LARGE SCALE GENOMIC DNA]</scope>
</reference>
<gene>
    <name evidence="1" type="ORF">SEA_BING_8</name>
</gene>
<sequence length="120" mass="12872">MGKELTHYGVKGMKWGVRKGRTGDLHLRAMRNERVAAGKGSLVDKAVTLGGSSVANLVVNRGLKGEARRRAADKRGQIERLATGKAKVTDVLRAYGTISVSSLALSGHKKSDFDIRDRGA</sequence>
<dbReference type="Pfam" id="PF23847">
    <property type="entry name" value="DUF7211"/>
    <property type="match status" value="1"/>
</dbReference>
<organism evidence="1 2">
    <name type="scientific">Streptomyces phage Bing</name>
    <dbReference type="NCBI Taxonomy" id="2079427"/>
    <lineage>
        <taxon>Viruses</taxon>
        <taxon>Duplodnaviria</taxon>
        <taxon>Heunggongvirae</taxon>
        <taxon>Uroviricota</taxon>
        <taxon>Caudoviricetes</taxon>
        <taxon>Bingvirus</taxon>
        <taxon>Bingvirus bing</taxon>
    </lineage>
</organism>
<evidence type="ECO:0000313" key="2">
    <source>
        <dbReference type="Proteomes" id="UP000241360"/>
    </source>
</evidence>
<name>A0A2L1IW35_9CAUD</name>
<accession>A0A2L1IW35</accession>